<name>R6TYK8_9BACT</name>
<dbReference type="SUPFAM" id="SSF47413">
    <property type="entry name" value="lambda repressor-like DNA-binding domains"/>
    <property type="match status" value="1"/>
</dbReference>
<dbReference type="Proteomes" id="UP000017938">
    <property type="component" value="Unassembled WGS sequence"/>
</dbReference>
<accession>R6TYK8</accession>
<dbReference type="EMBL" id="CBFW010000260">
    <property type="protein sequence ID" value="CDC74939.1"/>
    <property type="molecule type" value="Genomic_DNA"/>
</dbReference>
<dbReference type="AlphaFoldDB" id="R6TYK8"/>
<proteinExistence type="predicted"/>
<comment type="caution">
    <text evidence="3">The sequence shown here is derived from an EMBL/GenBank/DDBJ whole genome shotgun (WGS) entry which is preliminary data.</text>
</comment>
<dbReference type="PANTHER" id="PTHR46558:SF11">
    <property type="entry name" value="HTH-TYPE TRANSCRIPTIONAL REGULATOR XRE"/>
    <property type="match status" value="1"/>
</dbReference>
<evidence type="ECO:0000256" key="1">
    <source>
        <dbReference type="ARBA" id="ARBA00023125"/>
    </source>
</evidence>
<dbReference type="PANTHER" id="PTHR46558">
    <property type="entry name" value="TRACRIPTIONAL REGULATORY PROTEIN-RELATED-RELATED"/>
    <property type="match status" value="1"/>
</dbReference>
<keyword evidence="1 3" id="KW-0238">DNA-binding</keyword>
<dbReference type="PROSITE" id="PS50943">
    <property type="entry name" value="HTH_CROC1"/>
    <property type="match status" value="1"/>
</dbReference>
<dbReference type="Pfam" id="PF01381">
    <property type="entry name" value="HTH_3"/>
    <property type="match status" value="1"/>
</dbReference>
<sequence>MFINIGEKIKLRREEKNVSQNDFADYLGVTCKEVVKWENGELYPDFELVPVIANYFGVSADELLCMEMFDNEDKIREYTDGFYEKVAAGNIREAVDTAREGMMHFPDEFRLKVLLMYGLYLSCDRPAAVKHYSGELLSIGEDILAHCTDDPIRLEAKRLLCLHYYEDLNDTEKAREIAMSLPGRKICREDMLPIISEGDAKLTAIQENISSYTSLLASAITSYTECDSSLGAREKIEFCEIAKKLRKMIYPSGDIFEGAYVHMMLLRDLAVLYMSVDEREKALDNLEECAKCAADFDALPKSMPHISPLVNRLRFSRQQLQIPSKNKKTPLRDIFLNEIIALACFDPVKYDKRISEICSVFNN</sequence>
<dbReference type="STRING" id="1263015.BN580_01680"/>
<dbReference type="InterPro" id="IPR001387">
    <property type="entry name" value="Cro/C1-type_HTH"/>
</dbReference>
<feature type="domain" description="HTH cro/C1-type" evidence="2">
    <location>
        <begin position="9"/>
        <end position="63"/>
    </location>
</feature>
<organism evidence="3 4">
    <name type="scientific">Candidatus Colimorpha enterica</name>
    <dbReference type="NCBI Taxonomy" id="3083063"/>
    <lineage>
        <taxon>Bacteria</taxon>
        <taxon>Pseudomonadati</taxon>
        <taxon>Bacteroidota</taxon>
        <taxon>Bacteroidia</taxon>
        <taxon>Bacteroidales</taxon>
        <taxon>Candidatus Colimorpha</taxon>
    </lineage>
</organism>
<evidence type="ECO:0000259" key="2">
    <source>
        <dbReference type="PROSITE" id="PS50943"/>
    </source>
</evidence>
<dbReference type="CDD" id="cd00093">
    <property type="entry name" value="HTH_XRE"/>
    <property type="match status" value="1"/>
</dbReference>
<dbReference type="Gene3D" id="1.10.260.40">
    <property type="entry name" value="lambda repressor-like DNA-binding domains"/>
    <property type="match status" value="1"/>
</dbReference>
<dbReference type="SMART" id="SM00530">
    <property type="entry name" value="HTH_XRE"/>
    <property type="match status" value="1"/>
</dbReference>
<evidence type="ECO:0000313" key="4">
    <source>
        <dbReference type="Proteomes" id="UP000017938"/>
    </source>
</evidence>
<gene>
    <name evidence="3" type="ORF">BN580_01680</name>
</gene>
<protein>
    <submittedName>
        <fullName evidence="3">DNA-binding helix-turn-helix protein</fullName>
    </submittedName>
</protein>
<evidence type="ECO:0000313" key="3">
    <source>
        <dbReference type="EMBL" id="CDC74939.1"/>
    </source>
</evidence>
<dbReference type="GO" id="GO:0003677">
    <property type="term" value="F:DNA binding"/>
    <property type="evidence" value="ECO:0007669"/>
    <property type="project" value="UniProtKB-KW"/>
</dbReference>
<dbReference type="InterPro" id="IPR010982">
    <property type="entry name" value="Lambda_DNA-bd_dom_sf"/>
</dbReference>
<reference evidence="3" key="1">
    <citation type="submission" date="2012-11" db="EMBL/GenBank/DDBJ databases">
        <title>Dependencies among metagenomic species, viruses, plasmids and units of genetic variation.</title>
        <authorList>
            <person name="Nielsen H.B."/>
            <person name="Almeida M."/>
            <person name="Juncker A.S."/>
            <person name="Rasmussen S."/>
            <person name="Li J."/>
            <person name="Sunagawa S."/>
            <person name="Plichta D."/>
            <person name="Gautier L."/>
            <person name="Le Chatelier E."/>
            <person name="Peletier E."/>
            <person name="Bonde I."/>
            <person name="Nielsen T."/>
            <person name="Manichanh C."/>
            <person name="Arumugam M."/>
            <person name="Batto J."/>
            <person name="Santos M.B.Q.D."/>
            <person name="Blom N."/>
            <person name="Borruel N."/>
            <person name="Burgdorf K.S."/>
            <person name="Boumezbeur F."/>
            <person name="Casellas F."/>
            <person name="Dore J."/>
            <person name="Guarner F."/>
            <person name="Hansen T."/>
            <person name="Hildebrand F."/>
            <person name="Kaas R.S."/>
            <person name="Kennedy S."/>
            <person name="Kristiansen K."/>
            <person name="Kultima J.R."/>
            <person name="Leonard P."/>
            <person name="Levenez F."/>
            <person name="Lund O."/>
            <person name="Moumen B."/>
            <person name="Le Paslier D."/>
            <person name="Pons N."/>
            <person name="Pedersen O."/>
            <person name="Prifti E."/>
            <person name="Qin J."/>
            <person name="Raes J."/>
            <person name="Tap J."/>
            <person name="Tims S."/>
            <person name="Ussery D.W."/>
            <person name="Yamada T."/>
            <person name="MetaHit consortium"/>
            <person name="Renault P."/>
            <person name="Sicheritz-Ponten T."/>
            <person name="Bork P."/>
            <person name="Wang J."/>
            <person name="Brunak S."/>
            <person name="Ehrlich S.D."/>
        </authorList>
    </citation>
    <scope>NUCLEOTIDE SEQUENCE [LARGE SCALE GENOMIC DNA]</scope>
</reference>